<keyword evidence="2" id="KW-1185">Reference proteome</keyword>
<dbReference type="AlphaFoldDB" id="A0A4C1S861"/>
<reference evidence="1 2" key="1">
    <citation type="journal article" date="2019" name="Commun. Biol.">
        <title>The bagworm genome reveals a unique fibroin gene that provides high tensile strength.</title>
        <authorList>
            <person name="Kono N."/>
            <person name="Nakamura H."/>
            <person name="Ohtoshi R."/>
            <person name="Tomita M."/>
            <person name="Numata K."/>
            <person name="Arakawa K."/>
        </authorList>
    </citation>
    <scope>NUCLEOTIDE SEQUENCE [LARGE SCALE GENOMIC DNA]</scope>
</reference>
<comment type="caution">
    <text evidence="1">The sequence shown here is derived from an EMBL/GenBank/DDBJ whole genome shotgun (WGS) entry which is preliminary data.</text>
</comment>
<evidence type="ECO:0000313" key="1">
    <source>
        <dbReference type="EMBL" id="GBO98423.1"/>
    </source>
</evidence>
<evidence type="ECO:0000313" key="2">
    <source>
        <dbReference type="Proteomes" id="UP000299102"/>
    </source>
</evidence>
<gene>
    <name evidence="1" type="ORF">EVAR_67977_1</name>
</gene>
<organism evidence="1 2">
    <name type="scientific">Eumeta variegata</name>
    <name type="common">Bagworm moth</name>
    <name type="synonym">Eumeta japonica</name>
    <dbReference type="NCBI Taxonomy" id="151549"/>
    <lineage>
        <taxon>Eukaryota</taxon>
        <taxon>Metazoa</taxon>
        <taxon>Ecdysozoa</taxon>
        <taxon>Arthropoda</taxon>
        <taxon>Hexapoda</taxon>
        <taxon>Insecta</taxon>
        <taxon>Pterygota</taxon>
        <taxon>Neoptera</taxon>
        <taxon>Endopterygota</taxon>
        <taxon>Lepidoptera</taxon>
        <taxon>Glossata</taxon>
        <taxon>Ditrysia</taxon>
        <taxon>Tineoidea</taxon>
        <taxon>Psychidae</taxon>
        <taxon>Oiketicinae</taxon>
        <taxon>Eumeta</taxon>
    </lineage>
</organism>
<accession>A0A4C1S861</accession>
<sequence>MVTQRISKQSKNSAFDLDLFNNACYLNKLSFSPTRASNLSGVYKRRLNHTKLRQSPFIFPLRIHYPELPVNSGGLRPSPDRQASRLEIVPRYIVQFFVATGKFFISSDVACPLPLQLTDFIKLHRDEGLERAPWAGVKGRAATAPPNERRPIEEIA</sequence>
<name>A0A4C1S861_EUMVA</name>
<dbReference type="Proteomes" id="UP000299102">
    <property type="component" value="Unassembled WGS sequence"/>
</dbReference>
<dbReference type="EMBL" id="BGZK01003188">
    <property type="protein sequence ID" value="GBO98423.1"/>
    <property type="molecule type" value="Genomic_DNA"/>
</dbReference>
<proteinExistence type="predicted"/>
<protein>
    <submittedName>
        <fullName evidence="1">Uncharacterized protein</fullName>
    </submittedName>
</protein>